<reference evidence="2 3" key="1">
    <citation type="journal article" date="2019" name="Int. J. Syst. Evol. Microbiol.">
        <title>The Global Catalogue of Microorganisms (GCM) 10K type strain sequencing project: providing services to taxonomists for standard genome sequencing and annotation.</title>
        <authorList>
            <consortium name="The Broad Institute Genomics Platform"/>
            <consortium name="The Broad Institute Genome Sequencing Center for Infectious Disease"/>
            <person name="Wu L."/>
            <person name="Ma J."/>
        </authorList>
    </citation>
    <scope>NUCLEOTIDE SEQUENCE [LARGE SCALE GENOMIC DNA]</scope>
    <source>
        <strain evidence="2 3">JCM 4358</strain>
    </source>
</reference>
<organism evidence="2 3">
    <name type="scientific">Streptomyces coeruleofuscus</name>
    <dbReference type="NCBI Taxonomy" id="66879"/>
    <lineage>
        <taxon>Bacteria</taxon>
        <taxon>Bacillati</taxon>
        <taxon>Actinomycetota</taxon>
        <taxon>Actinomycetes</taxon>
        <taxon>Kitasatosporales</taxon>
        <taxon>Streptomycetaceae</taxon>
        <taxon>Streptomyces</taxon>
    </lineage>
</organism>
<keyword evidence="3" id="KW-1185">Reference proteome</keyword>
<gene>
    <name evidence="2" type="ORF">GCM10010255_50380</name>
</gene>
<evidence type="ECO:0000313" key="2">
    <source>
        <dbReference type="EMBL" id="GAA2408511.1"/>
    </source>
</evidence>
<comment type="caution">
    <text evidence="2">The sequence shown here is derived from an EMBL/GenBank/DDBJ whole genome shotgun (WGS) entry which is preliminary data.</text>
</comment>
<evidence type="ECO:0000256" key="1">
    <source>
        <dbReference type="SAM" id="MobiDB-lite"/>
    </source>
</evidence>
<sequence>MSCGTIKSLGPAATGGPPGGVRGVRSGARGPGAAGAAMSPGRIAPGAKGVAPIRLIPSTTMYVAAQAASP</sequence>
<proteinExistence type="predicted"/>
<dbReference type="EMBL" id="BAAASE010000006">
    <property type="protein sequence ID" value="GAA2408511.1"/>
    <property type="molecule type" value="Genomic_DNA"/>
</dbReference>
<protein>
    <submittedName>
        <fullName evidence="2">Uncharacterized protein</fullName>
    </submittedName>
</protein>
<accession>A0ABN3IML1</accession>
<name>A0ABN3IML1_9ACTN</name>
<feature type="region of interest" description="Disordered" evidence="1">
    <location>
        <begin position="1"/>
        <end position="45"/>
    </location>
</feature>
<evidence type="ECO:0000313" key="3">
    <source>
        <dbReference type="Proteomes" id="UP001499986"/>
    </source>
</evidence>
<dbReference type="Proteomes" id="UP001499986">
    <property type="component" value="Unassembled WGS sequence"/>
</dbReference>